<dbReference type="Pfam" id="PF08284">
    <property type="entry name" value="RVP_2"/>
    <property type="match status" value="1"/>
</dbReference>
<dbReference type="CDD" id="cd00303">
    <property type="entry name" value="retropepsin_like"/>
    <property type="match status" value="1"/>
</dbReference>
<dbReference type="EMBL" id="CP133621">
    <property type="protein sequence ID" value="WMV51272.1"/>
    <property type="molecule type" value="Genomic_DNA"/>
</dbReference>
<dbReference type="PANTHER" id="PTHR46148">
    <property type="entry name" value="CHROMO DOMAIN-CONTAINING PROTEIN"/>
    <property type="match status" value="1"/>
</dbReference>
<evidence type="ECO:0000313" key="2">
    <source>
        <dbReference type="Proteomes" id="UP001234989"/>
    </source>
</evidence>
<evidence type="ECO:0000313" key="1">
    <source>
        <dbReference type="EMBL" id="WMV51272.1"/>
    </source>
</evidence>
<dbReference type="PANTHER" id="PTHR46148:SF56">
    <property type="entry name" value="RETROTRANSPOSON PROTEIN"/>
    <property type="match status" value="1"/>
</dbReference>
<keyword evidence="2" id="KW-1185">Reference proteome</keyword>
<organism evidence="1 2">
    <name type="scientific">Solanum verrucosum</name>
    <dbReference type="NCBI Taxonomy" id="315347"/>
    <lineage>
        <taxon>Eukaryota</taxon>
        <taxon>Viridiplantae</taxon>
        <taxon>Streptophyta</taxon>
        <taxon>Embryophyta</taxon>
        <taxon>Tracheophyta</taxon>
        <taxon>Spermatophyta</taxon>
        <taxon>Magnoliopsida</taxon>
        <taxon>eudicotyledons</taxon>
        <taxon>Gunneridae</taxon>
        <taxon>Pentapetalae</taxon>
        <taxon>asterids</taxon>
        <taxon>lamiids</taxon>
        <taxon>Solanales</taxon>
        <taxon>Solanaceae</taxon>
        <taxon>Solanoideae</taxon>
        <taxon>Solaneae</taxon>
        <taxon>Solanum</taxon>
    </lineage>
</organism>
<dbReference type="Proteomes" id="UP001234989">
    <property type="component" value="Chromosome 10"/>
</dbReference>
<dbReference type="AlphaFoldDB" id="A0AAF0ZT38"/>
<gene>
    <name evidence="1" type="ORF">MTR67_044657</name>
</gene>
<name>A0AAF0ZT38_SOLVR</name>
<protein>
    <submittedName>
        <fullName evidence="1">Uncharacterized protein</fullName>
    </submittedName>
</protein>
<sequence>MNTRSMAICCTTVKVVRVRKLVKLQSTSPIRSNEVVCTLDPGASLSFVTPYVVMNFDVRLEKLLKPFNVSTLVGESVLAETVYQDSTISVNHKSIMDDLVELDMVDFDVILDIGIKDSLSYEEIHVQILDRQVRKLRTREVASVTVLWRNQFVEEVSRGVEEDMKKRYPHLFESGDIPDQGINSLLSTL</sequence>
<reference evidence="1" key="1">
    <citation type="submission" date="2023-08" db="EMBL/GenBank/DDBJ databases">
        <title>A de novo genome assembly of Solanum verrucosum Schlechtendal, a Mexican diploid species geographically isolated from the other diploid A-genome species in potato relatives.</title>
        <authorList>
            <person name="Hosaka K."/>
        </authorList>
    </citation>
    <scope>NUCLEOTIDE SEQUENCE</scope>
    <source>
        <tissue evidence="1">Young leaves</tissue>
    </source>
</reference>
<proteinExistence type="predicted"/>
<accession>A0AAF0ZT38</accession>